<dbReference type="OrthoDB" id="10560901at2759"/>
<dbReference type="EMBL" id="JAESVG020000009">
    <property type="protein sequence ID" value="KAG8624740.1"/>
    <property type="molecule type" value="Genomic_DNA"/>
</dbReference>
<feature type="compositionally biased region" description="Polar residues" evidence="1">
    <location>
        <begin position="285"/>
        <end position="294"/>
    </location>
</feature>
<protein>
    <submittedName>
        <fullName evidence="2">Uncharacterized protein</fullName>
    </submittedName>
</protein>
<keyword evidence="3" id="KW-1185">Reference proteome</keyword>
<reference evidence="2" key="1">
    <citation type="submission" date="2021-07" db="EMBL/GenBank/DDBJ databases">
        <title>Elsinoe batatas strain:CRI-CJ2 Genome sequencing and assembly.</title>
        <authorList>
            <person name="Huang L."/>
        </authorList>
    </citation>
    <scope>NUCLEOTIDE SEQUENCE</scope>
    <source>
        <strain evidence="2">CRI-CJ2</strain>
    </source>
</reference>
<feature type="compositionally biased region" description="Low complexity" evidence="1">
    <location>
        <begin position="154"/>
        <end position="168"/>
    </location>
</feature>
<name>A0A8K0KWT8_9PEZI</name>
<evidence type="ECO:0000256" key="1">
    <source>
        <dbReference type="SAM" id="MobiDB-lite"/>
    </source>
</evidence>
<feature type="compositionally biased region" description="Low complexity" evidence="1">
    <location>
        <begin position="97"/>
        <end position="110"/>
    </location>
</feature>
<feature type="region of interest" description="Disordered" evidence="1">
    <location>
        <begin position="145"/>
        <end position="309"/>
    </location>
</feature>
<feature type="compositionally biased region" description="Pro residues" evidence="1">
    <location>
        <begin position="246"/>
        <end position="256"/>
    </location>
</feature>
<feature type="region of interest" description="Disordered" evidence="1">
    <location>
        <begin position="86"/>
        <end position="124"/>
    </location>
</feature>
<feature type="region of interest" description="Disordered" evidence="1">
    <location>
        <begin position="1"/>
        <end position="22"/>
    </location>
</feature>
<dbReference type="AlphaFoldDB" id="A0A8K0KWT8"/>
<sequence length="345" mass="38098">MGQPHNRKRTRSRPRTRRPALYSDISSFSYSRHYPVHIPTPVYPDDIKTRYSEHLATLPDTLLRPSSKDSTIIRSETSLDIKVASLSSQSWPESAPDLSDCSTRSSRSPSLEPPPTPASDLPHFVARHDHDSCATAPMWQKYTNLEGLGPKHTSSSSIPPRSLPLDRSSGTRPPPFNGPTPTHRSFIDCPLPLAQYPSLPTPAPTRHLPLASPQSTHPHLSTSIPRQRFPRNAATSPPLQPHIISKPPPLSPPSFPSPLRQVEAPRTPSSSPPPLSSRQPPASQTPPQVQVLSKRQQRKLSGDQSEARAAKRRRIFGVDEGDEEGELCGPMLRVVWGLFGGYDFE</sequence>
<organism evidence="2 3">
    <name type="scientific">Elsinoe batatas</name>
    <dbReference type="NCBI Taxonomy" id="2601811"/>
    <lineage>
        <taxon>Eukaryota</taxon>
        <taxon>Fungi</taxon>
        <taxon>Dikarya</taxon>
        <taxon>Ascomycota</taxon>
        <taxon>Pezizomycotina</taxon>
        <taxon>Dothideomycetes</taxon>
        <taxon>Dothideomycetidae</taxon>
        <taxon>Myriangiales</taxon>
        <taxon>Elsinoaceae</taxon>
        <taxon>Elsinoe</taxon>
    </lineage>
</organism>
<evidence type="ECO:0000313" key="2">
    <source>
        <dbReference type="EMBL" id="KAG8624740.1"/>
    </source>
</evidence>
<feature type="compositionally biased region" description="Basic residues" evidence="1">
    <location>
        <begin position="1"/>
        <end position="18"/>
    </location>
</feature>
<evidence type="ECO:0000313" key="3">
    <source>
        <dbReference type="Proteomes" id="UP000809789"/>
    </source>
</evidence>
<comment type="caution">
    <text evidence="2">The sequence shown here is derived from an EMBL/GenBank/DDBJ whole genome shotgun (WGS) entry which is preliminary data.</text>
</comment>
<gene>
    <name evidence="2" type="ORF">KVT40_007807</name>
</gene>
<dbReference type="Proteomes" id="UP000809789">
    <property type="component" value="Unassembled WGS sequence"/>
</dbReference>
<feature type="compositionally biased region" description="Polar residues" evidence="1">
    <location>
        <begin position="212"/>
        <end position="225"/>
    </location>
</feature>
<proteinExistence type="predicted"/>
<accession>A0A8K0KWT8</accession>